<evidence type="ECO:0000256" key="3">
    <source>
        <dbReference type="ARBA" id="ARBA00022448"/>
    </source>
</evidence>
<feature type="transmembrane region" description="Helical" evidence="12">
    <location>
        <begin position="92"/>
        <end position="110"/>
    </location>
</feature>
<accession>A0A423PJR8</accession>
<dbReference type="GO" id="GO:0042777">
    <property type="term" value="P:proton motive force-driven plasma membrane ATP synthesis"/>
    <property type="evidence" value="ECO:0007669"/>
    <property type="project" value="TreeGrafter"/>
</dbReference>
<dbReference type="InterPro" id="IPR035908">
    <property type="entry name" value="F0_ATP_A_sf"/>
</dbReference>
<keyword evidence="6 12" id="KW-0812">Transmembrane</keyword>
<evidence type="ECO:0000256" key="10">
    <source>
        <dbReference type="ARBA" id="ARBA00023136"/>
    </source>
</evidence>
<keyword evidence="9 12" id="KW-0406">Ion transport</keyword>
<evidence type="ECO:0000256" key="2">
    <source>
        <dbReference type="ARBA" id="ARBA00006810"/>
    </source>
</evidence>
<dbReference type="InterPro" id="IPR045082">
    <property type="entry name" value="ATP_syn_F0_a_bact/chloroplast"/>
</dbReference>
<evidence type="ECO:0000256" key="8">
    <source>
        <dbReference type="ARBA" id="ARBA00022989"/>
    </source>
</evidence>
<evidence type="ECO:0000256" key="11">
    <source>
        <dbReference type="ARBA" id="ARBA00023310"/>
    </source>
</evidence>
<keyword evidence="14" id="KW-0378">Hydrolase</keyword>
<dbReference type="PANTHER" id="PTHR42823:SF3">
    <property type="entry name" value="ATP SYNTHASE SUBUNIT A, CHLOROPLASTIC"/>
    <property type="match status" value="1"/>
</dbReference>
<comment type="function">
    <text evidence="12 13">Key component of the proton channel; it plays a direct role in the translocation of protons across the membrane.</text>
</comment>
<dbReference type="RefSeq" id="WP_123658923.1">
    <property type="nucleotide sequence ID" value="NZ_AYKG01000043.1"/>
</dbReference>
<dbReference type="AlphaFoldDB" id="A0A423PJR8"/>
<dbReference type="InterPro" id="IPR023011">
    <property type="entry name" value="ATP_synth_F0_asu_AS"/>
</dbReference>
<keyword evidence="4 12" id="KW-1003">Cell membrane</keyword>
<proteinExistence type="inferred from homology"/>
<dbReference type="FunCoup" id="A0A423PJR8">
    <property type="interactions" value="356"/>
</dbReference>
<sequence>MSESVFTQDPTAVEYIQHHLSNLTLGEGFWSVHADTIIISWVLGALLLWLGHVVGKRMTTDAEPSGLQNGIETVVEFVNDQAQSLFPRADPLIGPLALTIFLWVFAMNFMDMLPVDLLPLIAQWIGQNIFGVEAHNVPFRAVPTADLAVPFAMALVVFGLSIVYGVRKKGLGTYLKGFLVHPFGKYLAPFNIVMSLVEEIAKPLSLALRLFGNLFAGELVFMLIALTGFAWYMAPFQAALGWVWTVFHLLIIVIQAFIFMLLSVVYLALATSDDAH</sequence>
<dbReference type="GO" id="GO:0045259">
    <property type="term" value="C:proton-transporting ATP synthase complex"/>
    <property type="evidence" value="ECO:0007669"/>
    <property type="project" value="UniProtKB-KW"/>
</dbReference>
<evidence type="ECO:0000256" key="1">
    <source>
        <dbReference type="ARBA" id="ARBA00004141"/>
    </source>
</evidence>
<name>A0A423PJR8_9GAMM</name>
<organism evidence="14 15">
    <name type="scientific">Salinisphaera japonica YTM-1</name>
    <dbReference type="NCBI Taxonomy" id="1209778"/>
    <lineage>
        <taxon>Bacteria</taxon>
        <taxon>Pseudomonadati</taxon>
        <taxon>Pseudomonadota</taxon>
        <taxon>Gammaproteobacteria</taxon>
        <taxon>Salinisphaerales</taxon>
        <taxon>Salinisphaeraceae</taxon>
        <taxon>Salinisphaera</taxon>
    </lineage>
</organism>
<evidence type="ECO:0000256" key="6">
    <source>
        <dbReference type="ARBA" id="ARBA00022692"/>
    </source>
</evidence>
<comment type="caution">
    <text evidence="14">The sequence shown here is derived from an EMBL/GenBank/DDBJ whole genome shotgun (WGS) entry which is preliminary data.</text>
</comment>
<evidence type="ECO:0000256" key="5">
    <source>
        <dbReference type="ARBA" id="ARBA00022547"/>
    </source>
</evidence>
<dbReference type="EMBL" id="AYKG01000043">
    <property type="protein sequence ID" value="ROO25846.1"/>
    <property type="molecule type" value="Genomic_DNA"/>
</dbReference>
<evidence type="ECO:0000256" key="12">
    <source>
        <dbReference type="HAMAP-Rule" id="MF_01393"/>
    </source>
</evidence>
<dbReference type="NCBIfam" id="TIGR01131">
    <property type="entry name" value="ATP_synt_6_or_A"/>
    <property type="match status" value="1"/>
</dbReference>
<feature type="transmembrane region" description="Helical" evidence="12">
    <location>
        <begin position="246"/>
        <end position="269"/>
    </location>
</feature>
<comment type="similarity">
    <text evidence="2 12 13">Belongs to the ATPase A chain family.</text>
</comment>
<dbReference type="Gene3D" id="1.20.120.220">
    <property type="entry name" value="ATP synthase, F0 complex, subunit A"/>
    <property type="match status" value="1"/>
</dbReference>
<comment type="subcellular location">
    <subcellularLocation>
        <location evidence="12 13">Cell membrane</location>
        <topology evidence="12 13">Multi-pass membrane protein</topology>
    </subcellularLocation>
    <subcellularLocation>
        <location evidence="1">Membrane</location>
        <topology evidence="1">Multi-pass membrane protein</topology>
    </subcellularLocation>
</comment>
<evidence type="ECO:0000256" key="9">
    <source>
        <dbReference type="ARBA" id="ARBA00023065"/>
    </source>
</evidence>
<keyword evidence="15" id="KW-1185">Reference proteome</keyword>
<evidence type="ECO:0000313" key="15">
    <source>
        <dbReference type="Proteomes" id="UP000285310"/>
    </source>
</evidence>
<dbReference type="PANTHER" id="PTHR42823">
    <property type="entry name" value="ATP SYNTHASE SUBUNIT A, CHLOROPLASTIC"/>
    <property type="match status" value="1"/>
</dbReference>
<dbReference type="PROSITE" id="PS00449">
    <property type="entry name" value="ATPASE_A"/>
    <property type="match status" value="1"/>
</dbReference>
<dbReference type="GO" id="GO:0016787">
    <property type="term" value="F:hydrolase activity"/>
    <property type="evidence" value="ECO:0007669"/>
    <property type="project" value="UniProtKB-KW"/>
</dbReference>
<evidence type="ECO:0000256" key="4">
    <source>
        <dbReference type="ARBA" id="ARBA00022475"/>
    </source>
</evidence>
<dbReference type="InterPro" id="IPR000568">
    <property type="entry name" value="ATP_synth_F0_asu"/>
</dbReference>
<feature type="transmembrane region" description="Helical" evidence="12">
    <location>
        <begin position="147"/>
        <end position="166"/>
    </location>
</feature>
<dbReference type="SUPFAM" id="SSF81336">
    <property type="entry name" value="F1F0 ATP synthase subunit A"/>
    <property type="match status" value="1"/>
</dbReference>
<gene>
    <name evidence="12" type="primary">atpB</name>
    <name evidence="14" type="ORF">SAJA_12230</name>
</gene>
<dbReference type="GO" id="GO:0005886">
    <property type="term" value="C:plasma membrane"/>
    <property type="evidence" value="ECO:0007669"/>
    <property type="project" value="UniProtKB-SubCell"/>
</dbReference>
<dbReference type="NCBIfam" id="NF004477">
    <property type="entry name" value="PRK05815.1-1"/>
    <property type="match status" value="1"/>
</dbReference>
<reference evidence="14 15" key="1">
    <citation type="submission" date="2013-10" db="EMBL/GenBank/DDBJ databases">
        <title>Salinisphaera japonica YTM-1 Genome Sequencing.</title>
        <authorList>
            <person name="Lai Q."/>
            <person name="Li C."/>
            <person name="Shao Z."/>
        </authorList>
    </citation>
    <scope>NUCLEOTIDE SEQUENCE [LARGE SCALE GENOMIC DNA]</scope>
    <source>
        <strain evidence="14 15">YTM-1</strain>
    </source>
</reference>
<evidence type="ECO:0000313" key="14">
    <source>
        <dbReference type="EMBL" id="ROO25846.1"/>
    </source>
</evidence>
<dbReference type="GO" id="GO:0046933">
    <property type="term" value="F:proton-transporting ATP synthase activity, rotational mechanism"/>
    <property type="evidence" value="ECO:0007669"/>
    <property type="project" value="UniProtKB-UniRule"/>
</dbReference>
<keyword evidence="3 12" id="KW-0813">Transport</keyword>
<dbReference type="OrthoDB" id="9789241at2"/>
<dbReference type="Proteomes" id="UP000285310">
    <property type="component" value="Unassembled WGS sequence"/>
</dbReference>
<protein>
    <recommendedName>
        <fullName evidence="12 13">ATP synthase subunit a</fullName>
    </recommendedName>
    <alternativeName>
        <fullName evidence="12">ATP synthase F0 sector subunit a</fullName>
    </alternativeName>
    <alternativeName>
        <fullName evidence="12">F-ATPase subunit 6</fullName>
    </alternativeName>
</protein>
<dbReference type="InParanoid" id="A0A423PJR8"/>
<evidence type="ECO:0000256" key="13">
    <source>
        <dbReference type="RuleBase" id="RU000483"/>
    </source>
</evidence>
<dbReference type="HAMAP" id="MF_01393">
    <property type="entry name" value="ATP_synth_a_bact"/>
    <property type="match status" value="1"/>
</dbReference>
<keyword evidence="5 12" id="KW-0138">CF(0)</keyword>
<dbReference type="CDD" id="cd00310">
    <property type="entry name" value="ATP-synt_Fo_a_6"/>
    <property type="match status" value="1"/>
</dbReference>
<dbReference type="FunFam" id="1.20.120.220:FF:000002">
    <property type="entry name" value="ATP synthase subunit a"/>
    <property type="match status" value="1"/>
</dbReference>
<keyword evidence="11 12" id="KW-0066">ATP synthesis</keyword>
<feature type="transmembrane region" description="Helical" evidence="12">
    <location>
        <begin position="30"/>
        <end position="50"/>
    </location>
</feature>
<keyword evidence="7 12" id="KW-0375">Hydrogen ion transport</keyword>
<evidence type="ECO:0000256" key="7">
    <source>
        <dbReference type="ARBA" id="ARBA00022781"/>
    </source>
</evidence>
<keyword evidence="8 12" id="KW-1133">Transmembrane helix</keyword>
<feature type="transmembrane region" description="Helical" evidence="12">
    <location>
        <begin position="210"/>
        <end position="234"/>
    </location>
</feature>
<dbReference type="Pfam" id="PF00119">
    <property type="entry name" value="ATP-synt_A"/>
    <property type="match status" value="1"/>
</dbReference>
<keyword evidence="10 12" id="KW-0472">Membrane</keyword>